<organism evidence="2 3">
    <name type="scientific">Mycena alexandri</name>
    <dbReference type="NCBI Taxonomy" id="1745969"/>
    <lineage>
        <taxon>Eukaryota</taxon>
        <taxon>Fungi</taxon>
        <taxon>Dikarya</taxon>
        <taxon>Basidiomycota</taxon>
        <taxon>Agaricomycotina</taxon>
        <taxon>Agaricomycetes</taxon>
        <taxon>Agaricomycetidae</taxon>
        <taxon>Agaricales</taxon>
        <taxon>Marasmiineae</taxon>
        <taxon>Mycenaceae</taxon>
        <taxon>Mycena</taxon>
    </lineage>
</organism>
<dbReference type="InterPro" id="IPR050187">
    <property type="entry name" value="Lipid_Phosphate_FormReg"/>
</dbReference>
<dbReference type="GO" id="GO:0016020">
    <property type="term" value="C:membrane"/>
    <property type="evidence" value="ECO:0007669"/>
    <property type="project" value="TreeGrafter"/>
</dbReference>
<evidence type="ECO:0000313" key="3">
    <source>
        <dbReference type="Proteomes" id="UP001218188"/>
    </source>
</evidence>
<dbReference type="Gene3D" id="3.40.50.10330">
    <property type="entry name" value="Probable inorganic polyphosphate/atp-NAD kinase, domain 1"/>
    <property type="match status" value="1"/>
</dbReference>
<feature type="domain" description="DAGKc" evidence="1">
    <location>
        <begin position="98"/>
        <end position="238"/>
    </location>
</feature>
<name>A0AAD6TN32_9AGAR</name>
<dbReference type="EMBL" id="JARJCM010000002">
    <property type="protein sequence ID" value="KAJ7046827.1"/>
    <property type="molecule type" value="Genomic_DNA"/>
</dbReference>
<dbReference type="PROSITE" id="PS50146">
    <property type="entry name" value="DAGK"/>
    <property type="match status" value="1"/>
</dbReference>
<keyword evidence="2" id="KW-0418">Kinase</keyword>
<accession>A0AAD6TN32</accession>
<dbReference type="PANTHER" id="PTHR12358">
    <property type="entry name" value="SPHINGOSINE KINASE"/>
    <property type="match status" value="1"/>
</dbReference>
<dbReference type="GO" id="GO:0016773">
    <property type="term" value="F:phosphotransferase activity, alcohol group as acceptor"/>
    <property type="evidence" value="ECO:0007669"/>
    <property type="project" value="UniProtKB-ARBA"/>
</dbReference>
<protein>
    <submittedName>
        <fullName evidence="2">ATP-NAD kinase-like domain-containing protein</fullName>
    </submittedName>
</protein>
<dbReference type="SUPFAM" id="SSF111331">
    <property type="entry name" value="NAD kinase/diacylglycerol kinase-like"/>
    <property type="match status" value="1"/>
</dbReference>
<dbReference type="Pfam" id="PF24321">
    <property type="entry name" value="DUF7493"/>
    <property type="match status" value="1"/>
</dbReference>
<gene>
    <name evidence="2" type="ORF">C8F04DRAFT_1205928</name>
</gene>
<dbReference type="PANTHER" id="PTHR12358:SF31">
    <property type="entry name" value="ACYLGLYCEROL KINASE, MITOCHONDRIAL"/>
    <property type="match status" value="1"/>
</dbReference>
<keyword evidence="2" id="KW-0808">Transferase</keyword>
<comment type="caution">
    <text evidence="2">The sequence shown here is derived from an EMBL/GenBank/DDBJ whole genome shotgun (WGS) entry which is preliminary data.</text>
</comment>
<reference evidence="2" key="1">
    <citation type="submission" date="2023-03" db="EMBL/GenBank/DDBJ databases">
        <title>Massive genome expansion in bonnet fungi (Mycena s.s.) driven by repeated elements and novel gene families across ecological guilds.</title>
        <authorList>
            <consortium name="Lawrence Berkeley National Laboratory"/>
            <person name="Harder C.B."/>
            <person name="Miyauchi S."/>
            <person name="Viragh M."/>
            <person name="Kuo A."/>
            <person name="Thoen E."/>
            <person name="Andreopoulos B."/>
            <person name="Lu D."/>
            <person name="Skrede I."/>
            <person name="Drula E."/>
            <person name="Henrissat B."/>
            <person name="Morin E."/>
            <person name="Kohler A."/>
            <person name="Barry K."/>
            <person name="LaButti K."/>
            <person name="Morin E."/>
            <person name="Salamov A."/>
            <person name="Lipzen A."/>
            <person name="Mereny Z."/>
            <person name="Hegedus B."/>
            <person name="Baldrian P."/>
            <person name="Stursova M."/>
            <person name="Weitz H."/>
            <person name="Taylor A."/>
            <person name="Grigoriev I.V."/>
            <person name="Nagy L.G."/>
            <person name="Martin F."/>
            <person name="Kauserud H."/>
        </authorList>
    </citation>
    <scope>NUCLEOTIDE SEQUENCE</scope>
    <source>
        <strain evidence="2">CBHHK200</strain>
    </source>
</reference>
<sequence length="478" mass="52454">MSSHRELRIRAAGSKKLTTLCYTDTELSVTDGRLDKVPLRQVLAARRNGLNMEVAYIGRKKKEPMFLTTLVGTVEEAEEDVLDAWLETLLHLAYEGVKRGRRVKVIINPHSGTKKGVAVFNKTIEPILRSAQCTLDISHTTRSGHAYEIAKTLSLDYDAMVIVSGDGLVHEVLNGFAHHEQPLNAFRIPLAPIPTGSGNGLAINLLGMADGFDVCAATLNVVKGLPMKVDVCSLTQNGKRTLSFMSQVVGLIADLDIGTDHLRWMGEARFTYGFLRGLIQFKACPVQLSYKSVQVDKDEMFAIYQKRRTEAKANEATREGLPELAMDETALPSLKYSTTDEDGWTVVDKPLLYVLGGKGPYLGRDFMAFPVSLPDDGLIDLIAQEVFAQKKYQSARTEFLSAFGGDAANGGTFWKSSVNYVKASAYRVKPLSPKGAFAVDGEVFPFEEYQVEAHQGLATLLSPHGYYAAELAGRPTKP</sequence>
<dbReference type="Proteomes" id="UP001218188">
    <property type="component" value="Unassembled WGS sequence"/>
</dbReference>
<dbReference type="Pfam" id="PF00781">
    <property type="entry name" value="DAGK_cat"/>
    <property type="match status" value="1"/>
</dbReference>
<keyword evidence="3" id="KW-1185">Reference proteome</keyword>
<dbReference type="GO" id="GO:0046512">
    <property type="term" value="P:sphingosine biosynthetic process"/>
    <property type="evidence" value="ECO:0007669"/>
    <property type="project" value="TreeGrafter"/>
</dbReference>
<dbReference type="InterPro" id="IPR001206">
    <property type="entry name" value="Diacylglycerol_kinase_cat_dom"/>
</dbReference>
<dbReference type="GO" id="GO:0005737">
    <property type="term" value="C:cytoplasm"/>
    <property type="evidence" value="ECO:0007669"/>
    <property type="project" value="TreeGrafter"/>
</dbReference>
<evidence type="ECO:0000259" key="1">
    <source>
        <dbReference type="PROSITE" id="PS50146"/>
    </source>
</evidence>
<evidence type="ECO:0000313" key="2">
    <source>
        <dbReference type="EMBL" id="KAJ7046827.1"/>
    </source>
</evidence>
<dbReference type="InterPro" id="IPR017438">
    <property type="entry name" value="ATP-NAD_kinase_N"/>
</dbReference>
<dbReference type="InterPro" id="IPR055916">
    <property type="entry name" value="DUF7493"/>
</dbReference>
<proteinExistence type="predicted"/>
<dbReference type="SMART" id="SM00046">
    <property type="entry name" value="DAGKc"/>
    <property type="match status" value="1"/>
</dbReference>
<dbReference type="InterPro" id="IPR016064">
    <property type="entry name" value="NAD/diacylglycerol_kinase_sf"/>
</dbReference>
<dbReference type="GO" id="GO:0001727">
    <property type="term" value="F:lipid kinase activity"/>
    <property type="evidence" value="ECO:0007669"/>
    <property type="project" value="UniProtKB-ARBA"/>
</dbReference>
<dbReference type="Gene3D" id="2.60.200.40">
    <property type="match status" value="1"/>
</dbReference>
<dbReference type="AlphaFoldDB" id="A0AAD6TN32"/>